<evidence type="ECO:0000313" key="3">
    <source>
        <dbReference type="Proteomes" id="UP000299102"/>
    </source>
</evidence>
<reference evidence="2 3" key="1">
    <citation type="journal article" date="2019" name="Commun. Biol.">
        <title>The bagworm genome reveals a unique fibroin gene that provides high tensile strength.</title>
        <authorList>
            <person name="Kono N."/>
            <person name="Nakamura H."/>
            <person name="Ohtoshi R."/>
            <person name="Tomita M."/>
            <person name="Numata K."/>
            <person name="Arakawa K."/>
        </authorList>
    </citation>
    <scope>NUCLEOTIDE SEQUENCE [LARGE SCALE GENOMIC DNA]</scope>
</reference>
<gene>
    <name evidence="2" type="ORF">EVAR_38759_1</name>
</gene>
<organism evidence="2 3">
    <name type="scientific">Eumeta variegata</name>
    <name type="common">Bagworm moth</name>
    <name type="synonym">Eumeta japonica</name>
    <dbReference type="NCBI Taxonomy" id="151549"/>
    <lineage>
        <taxon>Eukaryota</taxon>
        <taxon>Metazoa</taxon>
        <taxon>Ecdysozoa</taxon>
        <taxon>Arthropoda</taxon>
        <taxon>Hexapoda</taxon>
        <taxon>Insecta</taxon>
        <taxon>Pterygota</taxon>
        <taxon>Neoptera</taxon>
        <taxon>Endopterygota</taxon>
        <taxon>Lepidoptera</taxon>
        <taxon>Glossata</taxon>
        <taxon>Ditrysia</taxon>
        <taxon>Tineoidea</taxon>
        <taxon>Psychidae</taxon>
        <taxon>Oiketicinae</taxon>
        <taxon>Eumeta</taxon>
    </lineage>
</organism>
<accession>A0A4C1WMK1</accession>
<protein>
    <submittedName>
        <fullName evidence="2">Uncharacterized protein</fullName>
    </submittedName>
</protein>
<dbReference type="EMBL" id="BGZK01000580">
    <property type="protein sequence ID" value="GBP51365.1"/>
    <property type="molecule type" value="Genomic_DNA"/>
</dbReference>
<dbReference type="Proteomes" id="UP000299102">
    <property type="component" value="Unassembled WGS sequence"/>
</dbReference>
<keyword evidence="3" id="KW-1185">Reference proteome</keyword>
<proteinExistence type="predicted"/>
<dbReference type="AlphaFoldDB" id="A0A4C1WMK1"/>
<sequence>MEWWWLTVKSVTFAPEVSPLVATRNRRTDVDLETSTRAGNGRGTRRRKDGSEIVFCGKGGGATAGAGHCQPRGGKLARPAPLSSFS</sequence>
<evidence type="ECO:0000313" key="2">
    <source>
        <dbReference type="EMBL" id="GBP51365.1"/>
    </source>
</evidence>
<evidence type="ECO:0000256" key="1">
    <source>
        <dbReference type="SAM" id="MobiDB-lite"/>
    </source>
</evidence>
<feature type="region of interest" description="Disordered" evidence="1">
    <location>
        <begin position="31"/>
        <end position="86"/>
    </location>
</feature>
<name>A0A4C1WMK1_EUMVA</name>
<comment type="caution">
    <text evidence="2">The sequence shown here is derived from an EMBL/GenBank/DDBJ whole genome shotgun (WGS) entry which is preliminary data.</text>
</comment>